<comment type="similarity">
    <text evidence="2 9">Belongs to the gluconokinase GntK/GntV family.</text>
</comment>
<evidence type="ECO:0000256" key="5">
    <source>
        <dbReference type="ARBA" id="ARBA00022741"/>
    </source>
</evidence>
<proteinExistence type="inferred from homology"/>
<dbReference type="GO" id="GO:0046316">
    <property type="term" value="F:gluconokinase activity"/>
    <property type="evidence" value="ECO:0007669"/>
    <property type="project" value="UniProtKB-EC"/>
</dbReference>
<dbReference type="GO" id="GO:0005524">
    <property type="term" value="F:ATP binding"/>
    <property type="evidence" value="ECO:0007669"/>
    <property type="project" value="UniProtKB-KW"/>
</dbReference>
<dbReference type="NCBIfam" id="TIGR01313">
    <property type="entry name" value="therm_gnt_kin"/>
    <property type="match status" value="1"/>
</dbReference>
<evidence type="ECO:0000256" key="4">
    <source>
        <dbReference type="ARBA" id="ARBA00022679"/>
    </source>
</evidence>
<evidence type="ECO:0000256" key="7">
    <source>
        <dbReference type="ARBA" id="ARBA00022840"/>
    </source>
</evidence>
<keyword evidence="5 9" id="KW-0547">Nucleotide-binding</keyword>
<organism evidence="10 11">
    <name type="scientific">Lacimicrobium alkaliphilum</name>
    <dbReference type="NCBI Taxonomy" id="1526571"/>
    <lineage>
        <taxon>Bacteria</taxon>
        <taxon>Pseudomonadati</taxon>
        <taxon>Pseudomonadota</taxon>
        <taxon>Gammaproteobacteria</taxon>
        <taxon>Alteromonadales</taxon>
        <taxon>Alteromonadaceae</taxon>
        <taxon>Lacimicrobium</taxon>
    </lineage>
</organism>
<dbReference type="GO" id="GO:0005975">
    <property type="term" value="P:carbohydrate metabolic process"/>
    <property type="evidence" value="ECO:0007669"/>
    <property type="project" value="InterPro"/>
</dbReference>
<dbReference type="EMBL" id="CP013650">
    <property type="protein sequence ID" value="ALS99909.1"/>
    <property type="molecule type" value="Genomic_DNA"/>
</dbReference>
<evidence type="ECO:0000256" key="2">
    <source>
        <dbReference type="ARBA" id="ARBA00008420"/>
    </source>
</evidence>
<dbReference type="STRING" id="1526571.AT746_17650"/>
<dbReference type="Gene3D" id="3.40.50.300">
    <property type="entry name" value="P-loop containing nucleotide triphosphate hydrolases"/>
    <property type="match status" value="1"/>
</dbReference>
<evidence type="ECO:0000313" key="10">
    <source>
        <dbReference type="EMBL" id="ALS99909.1"/>
    </source>
</evidence>
<evidence type="ECO:0000256" key="3">
    <source>
        <dbReference type="ARBA" id="ARBA00012054"/>
    </source>
</evidence>
<accession>A0A0U3BE51</accession>
<dbReference type="RefSeq" id="WP_062483160.1">
    <property type="nucleotide sequence ID" value="NZ_CP013650.1"/>
</dbReference>
<dbReference type="CDD" id="cd02021">
    <property type="entry name" value="GntK"/>
    <property type="match status" value="1"/>
</dbReference>
<keyword evidence="11" id="KW-1185">Reference proteome</keyword>
<comment type="catalytic activity">
    <reaction evidence="8 9">
        <text>D-gluconate + ATP = 6-phospho-D-gluconate + ADP + H(+)</text>
        <dbReference type="Rhea" id="RHEA:19433"/>
        <dbReference type="ChEBI" id="CHEBI:15378"/>
        <dbReference type="ChEBI" id="CHEBI:18391"/>
        <dbReference type="ChEBI" id="CHEBI:30616"/>
        <dbReference type="ChEBI" id="CHEBI:58759"/>
        <dbReference type="ChEBI" id="CHEBI:456216"/>
        <dbReference type="EC" id="2.7.1.12"/>
    </reaction>
</comment>
<dbReference type="AlphaFoldDB" id="A0A0U3BE51"/>
<evidence type="ECO:0000256" key="9">
    <source>
        <dbReference type="RuleBase" id="RU363066"/>
    </source>
</evidence>
<dbReference type="InterPro" id="IPR006001">
    <property type="entry name" value="Therm_gnt_kin"/>
</dbReference>
<dbReference type="SUPFAM" id="SSF52540">
    <property type="entry name" value="P-loop containing nucleoside triphosphate hydrolases"/>
    <property type="match status" value="1"/>
</dbReference>
<sequence>MTDVPKLLVVMGVSGSGKTTLARQLADQLDFAFMEADEFHSDEARQKMARAEPLDDEMREPWLNSMCQHLTRHQQSTVLAYSGLRRRHRQRFRELGYDTGFIWLHGQFDDIRRRLDNRQGHYMPASLLTSQFRDLEMPKGETDILMLDIHCNPKQLLTRATAAVSLLYRSA</sequence>
<evidence type="ECO:0000313" key="11">
    <source>
        <dbReference type="Proteomes" id="UP000068447"/>
    </source>
</evidence>
<keyword evidence="7 9" id="KW-0067">ATP-binding</keyword>
<evidence type="ECO:0000256" key="6">
    <source>
        <dbReference type="ARBA" id="ARBA00022777"/>
    </source>
</evidence>
<evidence type="ECO:0000256" key="1">
    <source>
        <dbReference type="ARBA" id="ARBA00004761"/>
    </source>
</evidence>
<dbReference type="PANTHER" id="PTHR43442">
    <property type="entry name" value="GLUCONOKINASE-RELATED"/>
    <property type="match status" value="1"/>
</dbReference>
<name>A0A0U3BE51_9ALTE</name>
<reference evidence="10 11" key="1">
    <citation type="submission" date="2015-12" db="EMBL/GenBank/DDBJ databases">
        <title>Complete genome of Lacimicrobium alkaliphilum KCTC 32984.</title>
        <authorList>
            <person name="Kim S.-G."/>
            <person name="Lee Y.-J."/>
        </authorList>
    </citation>
    <scope>NUCLEOTIDE SEQUENCE [LARGE SCALE GENOMIC DNA]</scope>
    <source>
        <strain evidence="10 11">YelD216</strain>
    </source>
</reference>
<evidence type="ECO:0000256" key="8">
    <source>
        <dbReference type="ARBA" id="ARBA00048090"/>
    </source>
</evidence>
<dbReference type="KEGG" id="lal:AT746_17650"/>
<dbReference type="InterPro" id="IPR027417">
    <property type="entry name" value="P-loop_NTPase"/>
</dbReference>
<dbReference type="GO" id="GO:0005737">
    <property type="term" value="C:cytoplasm"/>
    <property type="evidence" value="ECO:0007669"/>
    <property type="project" value="TreeGrafter"/>
</dbReference>
<gene>
    <name evidence="10" type="ORF">AT746_17650</name>
</gene>
<dbReference type="EC" id="2.7.1.12" evidence="3 9"/>
<comment type="pathway">
    <text evidence="1">Carbohydrate acid metabolism.</text>
</comment>
<dbReference type="PANTHER" id="PTHR43442:SF3">
    <property type="entry name" value="GLUCONOKINASE-RELATED"/>
    <property type="match status" value="1"/>
</dbReference>
<dbReference type="Pfam" id="PF13671">
    <property type="entry name" value="AAA_33"/>
    <property type="match status" value="1"/>
</dbReference>
<protein>
    <recommendedName>
        <fullName evidence="3 9">Gluconokinase</fullName>
        <ecNumber evidence="3 9">2.7.1.12</ecNumber>
    </recommendedName>
</protein>
<dbReference type="Proteomes" id="UP000068447">
    <property type="component" value="Chromosome"/>
</dbReference>
<keyword evidence="4 9" id="KW-0808">Transferase</keyword>
<dbReference type="OrthoDB" id="9795716at2"/>
<keyword evidence="6 9" id="KW-0418">Kinase</keyword>